<sequence length="210" mass="22586">MRIIPLNGEWEFIPGVLLGDDLRSPASSGDEPSYVYVPGTWSPVTGSASGYGSYRLRILMSPGQERSFAIRIPGMVSSSALYVNGKLLANAGWPGPNEAQTVSRDVPYSGYFVSGGGEIEIIIQVANYFEGVDRGIVLPLYFGAAESVNKASSISIGSQLVVCIVLIMHFIYAVVLFCIGVQVKSLFYFSILVLSAIFATLADDDKLLLD</sequence>
<evidence type="ECO:0000256" key="1">
    <source>
        <dbReference type="SAM" id="Phobius"/>
    </source>
</evidence>
<dbReference type="Proteomes" id="UP000266177">
    <property type="component" value="Unassembled WGS sequence"/>
</dbReference>
<evidence type="ECO:0008006" key="4">
    <source>
        <dbReference type="Google" id="ProtNLM"/>
    </source>
</evidence>
<dbReference type="InterPro" id="IPR008979">
    <property type="entry name" value="Galactose-bd-like_sf"/>
</dbReference>
<reference evidence="2 3" key="1">
    <citation type="submission" date="2018-09" db="EMBL/GenBank/DDBJ databases">
        <title>Paenibacillus SK2017-BO5.</title>
        <authorList>
            <person name="Piskunova J.V."/>
            <person name="Dubiley S.A."/>
            <person name="Severinov K.V."/>
        </authorList>
    </citation>
    <scope>NUCLEOTIDE SEQUENCE [LARGE SCALE GENOMIC DNA]</scope>
    <source>
        <strain evidence="2 3">BO5</strain>
    </source>
</reference>
<evidence type="ECO:0000313" key="2">
    <source>
        <dbReference type="EMBL" id="RJG19123.1"/>
    </source>
</evidence>
<protein>
    <recommendedName>
        <fullName evidence="4">Beta-galactosidase</fullName>
    </recommendedName>
</protein>
<proteinExistence type="predicted"/>
<name>A0A3A3GET2_PANTH</name>
<gene>
    <name evidence="2" type="ORF">DQX05_26010</name>
</gene>
<organism evidence="2 3">
    <name type="scientific">Paenibacillus thiaminolyticus</name>
    <name type="common">Bacillus thiaminolyticus</name>
    <dbReference type="NCBI Taxonomy" id="49283"/>
    <lineage>
        <taxon>Bacteria</taxon>
        <taxon>Bacillati</taxon>
        <taxon>Bacillota</taxon>
        <taxon>Bacilli</taxon>
        <taxon>Bacillales</taxon>
        <taxon>Paenibacillaceae</taxon>
        <taxon>Paenibacillus</taxon>
    </lineage>
</organism>
<keyword evidence="1" id="KW-1133">Transmembrane helix</keyword>
<accession>A0A3A3GET2</accession>
<keyword evidence="1" id="KW-0812">Transmembrane</keyword>
<dbReference type="OrthoDB" id="9809348at2"/>
<dbReference type="RefSeq" id="WP_119796223.1">
    <property type="nucleotide sequence ID" value="NZ_QYZD01000039.1"/>
</dbReference>
<dbReference type="EMBL" id="QYZD01000039">
    <property type="protein sequence ID" value="RJG19123.1"/>
    <property type="molecule type" value="Genomic_DNA"/>
</dbReference>
<keyword evidence="1" id="KW-0472">Membrane</keyword>
<feature type="transmembrane region" description="Helical" evidence="1">
    <location>
        <begin position="186"/>
        <end position="202"/>
    </location>
</feature>
<feature type="transmembrane region" description="Helical" evidence="1">
    <location>
        <begin position="156"/>
        <end position="179"/>
    </location>
</feature>
<evidence type="ECO:0000313" key="3">
    <source>
        <dbReference type="Proteomes" id="UP000266177"/>
    </source>
</evidence>
<dbReference type="AlphaFoldDB" id="A0A3A3GET2"/>
<comment type="caution">
    <text evidence="2">The sequence shown here is derived from an EMBL/GenBank/DDBJ whole genome shotgun (WGS) entry which is preliminary data.</text>
</comment>
<dbReference type="Gene3D" id="2.60.120.260">
    <property type="entry name" value="Galactose-binding domain-like"/>
    <property type="match status" value="1"/>
</dbReference>
<dbReference type="SUPFAM" id="SSF49785">
    <property type="entry name" value="Galactose-binding domain-like"/>
    <property type="match status" value="1"/>
</dbReference>